<keyword evidence="1" id="KW-0472">Membrane</keyword>
<name>A0A1X7IG12_9BACT</name>
<dbReference type="STRING" id="1028.SAMN05661096_00624"/>
<feature type="transmembrane region" description="Helical" evidence="1">
    <location>
        <begin position="12"/>
        <end position="35"/>
    </location>
</feature>
<proteinExistence type="predicted"/>
<feature type="transmembrane region" description="Helical" evidence="1">
    <location>
        <begin position="115"/>
        <end position="133"/>
    </location>
</feature>
<sequence length="138" mass="15417">MKKIIGFDQAVRVILFMVCTLILFHASILIGILGFDYAPIDLLWGGKMQTRQQLLNFEIASLAAVVLILLLVLIRAKKVNFSKLIGFSKIAMWLLFVMFMLNTVGNIIAPSNFEKVFAIVTAALSVLFLRLAIEKSEV</sequence>
<evidence type="ECO:0000256" key="1">
    <source>
        <dbReference type="SAM" id="Phobius"/>
    </source>
</evidence>
<keyword evidence="1" id="KW-0812">Transmembrane</keyword>
<evidence type="ECO:0000313" key="3">
    <source>
        <dbReference type="Proteomes" id="UP000193804"/>
    </source>
</evidence>
<accession>A0A1X7IG12</accession>
<dbReference type="EMBL" id="FXAW01000001">
    <property type="protein sequence ID" value="SMG13746.1"/>
    <property type="molecule type" value="Genomic_DNA"/>
</dbReference>
<feature type="transmembrane region" description="Helical" evidence="1">
    <location>
        <begin position="86"/>
        <end position="109"/>
    </location>
</feature>
<evidence type="ECO:0000313" key="2">
    <source>
        <dbReference type="EMBL" id="SMG13746.1"/>
    </source>
</evidence>
<keyword evidence="1" id="KW-1133">Transmembrane helix</keyword>
<keyword evidence="3" id="KW-1185">Reference proteome</keyword>
<dbReference type="AlphaFoldDB" id="A0A1X7IG12"/>
<dbReference type="RefSeq" id="WP_085515618.1">
    <property type="nucleotide sequence ID" value="NZ_FXAW01000001.1"/>
</dbReference>
<organism evidence="2 3">
    <name type="scientific">Marivirga sericea</name>
    <dbReference type="NCBI Taxonomy" id="1028"/>
    <lineage>
        <taxon>Bacteria</taxon>
        <taxon>Pseudomonadati</taxon>
        <taxon>Bacteroidota</taxon>
        <taxon>Cytophagia</taxon>
        <taxon>Cytophagales</taxon>
        <taxon>Marivirgaceae</taxon>
        <taxon>Marivirga</taxon>
    </lineage>
</organism>
<dbReference type="Proteomes" id="UP000193804">
    <property type="component" value="Unassembled WGS sequence"/>
</dbReference>
<reference evidence="3" key="1">
    <citation type="submission" date="2017-04" db="EMBL/GenBank/DDBJ databases">
        <authorList>
            <person name="Varghese N."/>
            <person name="Submissions S."/>
        </authorList>
    </citation>
    <scope>NUCLEOTIDE SEQUENCE [LARGE SCALE GENOMIC DNA]</scope>
    <source>
        <strain evidence="3">DSM 4125</strain>
    </source>
</reference>
<protein>
    <submittedName>
        <fullName evidence="2">Uncharacterized protein</fullName>
    </submittedName>
</protein>
<dbReference type="OrthoDB" id="2868029at2"/>
<gene>
    <name evidence="2" type="ORF">SAMN05661096_00624</name>
</gene>
<feature type="transmembrane region" description="Helical" evidence="1">
    <location>
        <begin position="55"/>
        <end position="74"/>
    </location>
</feature>